<proteinExistence type="predicted"/>
<accession>A0A3S3M9U0</accession>
<dbReference type="InterPro" id="IPR004314">
    <property type="entry name" value="Neprosin"/>
</dbReference>
<dbReference type="EMBL" id="QPKB01000001">
    <property type="protein sequence ID" value="RWR72565.1"/>
    <property type="molecule type" value="Genomic_DNA"/>
</dbReference>
<dbReference type="PANTHER" id="PTHR31589:SF110">
    <property type="entry name" value="PROTEIN, PUTATIVE (DUF239)-RELATED"/>
    <property type="match status" value="1"/>
</dbReference>
<dbReference type="OrthoDB" id="1858978at2759"/>
<feature type="domain" description="Neprosin PEP catalytic" evidence="1">
    <location>
        <begin position="1"/>
        <end position="262"/>
    </location>
</feature>
<dbReference type="PANTHER" id="PTHR31589">
    <property type="entry name" value="PROTEIN, PUTATIVE (DUF239)-RELATED-RELATED"/>
    <property type="match status" value="1"/>
</dbReference>
<comment type="caution">
    <text evidence="2">The sequence shown here is derived from an EMBL/GenBank/DDBJ whole genome shotgun (WGS) entry which is preliminary data.</text>
</comment>
<evidence type="ECO:0000313" key="3">
    <source>
        <dbReference type="Proteomes" id="UP000283530"/>
    </source>
</evidence>
<evidence type="ECO:0000313" key="2">
    <source>
        <dbReference type="EMBL" id="RWR72565.1"/>
    </source>
</evidence>
<dbReference type="AlphaFoldDB" id="A0A3S3M9U0"/>
<protein>
    <submittedName>
        <fullName evidence="2">Carboxyl-terminal peptidase</fullName>
    </submittedName>
</protein>
<evidence type="ECO:0000259" key="1">
    <source>
        <dbReference type="PROSITE" id="PS52045"/>
    </source>
</evidence>
<keyword evidence="3" id="KW-1185">Reference proteome</keyword>
<dbReference type="PROSITE" id="PS52045">
    <property type="entry name" value="NEPROSIN_PEP_CD"/>
    <property type="match status" value="1"/>
</dbReference>
<dbReference type="Pfam" id="PF03080">
    <property type="entry name" value="Neprosin"/>
    <property type="match status" value="2"/>
</dbReference>
<name>A0A3S3M9U0_9MAGN</name>
<sequence>MVMEGENHGAEASINAWSVHVEPFESSTASVYVRKKDTSEFVNSGWIISQNIMGDNKTRFYALWEADGDGCYNLVCPGFVQISHRFGFGAIITPLSTYDGVQTWITLRISMVGSHSLSTILFLICAYHVKLFACLLEQDPADGHWWLVLLGESVGYWPSSLFKKMVVSADLIEWSGEVVNTRPGGQHTSTQMGSGHFSNEGFKKAAFFDDCVFLVEHDDARKPSNAIVSATSPKCYDVSETSKGRDRGLFFYYGGPGGPSCDN</sequence>
<dbReference type="InterPro" id="IPR053168">
    <property type="entry name" value="Glutamic_endopeptidase"/>
</dbReference>
<dbReference type="Proteomes" id="UP000283530">
    <property type="component" value="Unassembled WGS sequence"/>
</dbReference>
<reference evidence="2 3" key="1">
    <citation type="journal article" date="2019" name="Nat. Plants">
        <title>Stout camphor tree genome fills gaps in understanding of flowering plant genome evolution.</title>
        <authorList>
            <person name="Chaw S.M."/>
            <person name="Liu Y.C."/>
            <person name="Wu Y.W."/>
            <person name="Wang H.Y."/>
            <person name="Lin C.I."/>
            <person name="Wu C.S."/>
            <person name="Ke H.M."/>
            <person name="Chang L.Y."/>
            <person name="Hsu C.Y."/>
            <person name="Yang H.T."/>
            <person name="Sudianto E."/>
            <person name="Hsu M.H."/>
            <person name="Wu K.P."/>
            <person name="Wang L.N."/>
            <person name="Leebens-Mack J.H."/>
            <person name="Tsai I.J."/>
        </authorList>
    </citation>
    <scope>NUCLEOTIDE SEQUENCE [LARGE SCALE GENOMIC DNA]</scope>
    <source>
        <strain evidence="3">cv. Chaw 1501</strain>
        <tissue evidence="2">Young leaves</tissue>
    </source>
</reference>
<gene>
    <name evidence="2" type="ORF">CKAN_00079600</name>
</gene>
<organism evidence="2 3">
    <name type="scientific">Cinnamomum micranthum f. kanehirae</name>
    <dbReference type="NCBI Taxonomy" id="337451"/>
    <lineage>
        <taxon>Eukaryota</taxon>
        <taxon>Viridiplantae</taxon>
        <taxon>Streptophyta</taxon>
        <taxon>Embryophyta</taxon>
        <taxon>Tracheophyta</taxon>
        <taxon>Spermatophyta</taxon>
        <taxon>Magnoliopsida</taxon>
        <taxon>Magnoliidae</taxon>
        <taxon>Laurales</taxon>
        <taxon>Lauraceae</taxon>
        <taxon>Cinnamomum</taxon>
    </lineage>
</organism>